<protein>
    <submittedName>
        <fullName evidence="2">PadR family transcriptional regulator</fullName>
    </submittedName>
</protein>
<comment type="caution">
    <text evidence="2">The sequence shown here is derived from an EMBL/GenBank/DDBJ whole genome shotgun (WGS) entry which is preliminary data.</text>
</comment>
<dbReference type="RefSeq" id="WP_143847965.1">
    <property type="nucleotide sequence ID" value="NZ_VLXZ01000003.1"/>
</dbReference>
<dbReference type="PANTHER" id="PTHR33169:SF24">
    <property type="entry name" value="TRANSCRIPTIONAL REGULATOR, PADR FAMILY"/>
    <property type="match status" value="1"/>
</dbReference>
<dbReference type="InterPro" id="IPR036388">
    <property type="entry name" value="WH-like_DNA-bd_sf"/>
</dbReference>
<evidence type="ECO:0000313" key="3">
    <source>
        <dbReference type="Proteomes" id="UP000318521"/>
    </source>
</evidence>
<dbReference type="Proteomes" id="UP000318521">
    <property type="component" value="Unassembled WGS sequence"/>
</dbReference>
<dbReference type="Pfam" id="PF03551">
    <property type="entry name" value="PadR"/>
    <property type="match status" value="1"/>
</dbReference>
<feature type="domain" description="Transcription regulator PadR N-terminal" evidence="1">
    <location>
        <begin position="14"/>
        <end position="83"/>
    </location>
</feature>
<evidence type="ECO:0000259" key="1">
    <source>
        <dbReference type="Pfam" id="PF03551"/>
    </source>
</evidence>
<dbReference type="EMBL" id="VLXZ01000003">
    <property type="protein sequence ID" value="TSB47466.1"/>
    <property type="molecule type" value="Genomic_DNA"/>
</dbReference>
<reference evidence="2 3" key="1">
    <citation type="submission" date="2019-07" db="EMBL/GenBank/DDBJ databases">
        <authorList>
            <person name="Park Y.J."/>
            <person name="Jeong S.E."/>
            <person name="Jung H.S."/>
        </authorList>
    </citation>
    <scope>NUCLEOTIDE SEQUENCE [LARGE SCALE GENOMIC DNA]</scope>
    <source>
        <strain evidence="3">P16(2019)</strain>
    </source>
</reference>
<sequence length="109" mass="12578">MNVQFKKGVLELVVLLIINQNDEYGYSLVKKISGRMDITEGTVYPILRRLVNEEYVTTYLQASTDGPSRKYYSITSLGKCKLAALKSEWKEFTDIINFFIKENEQNEQG</sequence>
<dbReference type="SUPFAM" id="SSF46785">
    <property type="entry name" value="Winged helix' DNA-binding domain"/>
    <property type="match status" value="1"/>
</dbReference>
<evidence type="ECO:0000313" key="2">
    <source>
        <dbReference type="EMBL" id="TSB47466.1"/>
    </source>
</evidence>
<dbReference type="PANTHER" id="PTHR33169">
    <property type="entry name" value="PADR-FAMILY TRANSCRIPTIONAL REGULATOR"/>
    <property type="match status" value="1"/>
</dbReference>
<dbReference type="OrthoDB" id="9791785at2"/>
<accession>A0A554A1E6</accession>
<proteinExistence type="predicted"/>
<keyword evidence="3" id="KW-1185">Reference proteome</keyword>
<dbReference type="InterPro" id="IPR052509">
    <property type="entry name" value="Metal_resp_DNA-bind_regulator"/>
</dbReference>
<dbReference type="Gene3D" id="1.10.10.10">
    <property type="entry name" value="Winged helix-like DNA-binding domain superfamily/Winged helix DNA-binding domain"/>
    <property type="match status" value="1"/>
</dbReference>
<organism evidence="2 3">
    <name type="scientific">Alkalicoccobacillus porphyridii</name>
    <dbReference type="NCBI Taxonomy" id="2597270"/>
    <lineage>
        <taxon>Bacteria</taxon>
        <taxon>Bacillati</taxon>
        <taxon>Bacillota</taxon>
        <taxon>Bacilli</taxon>
        <taxon>Bacillales</taxon>
        <taxon>Bacillaceae</taxon>
        <taxon>Alkalicoccobacillus</taxon>
    </lineage>
</organism>
<dbReference type="AlphaFoldDB" id="A0A554A1E6"/>
<name>A0A554A1E6_9BACI</name>
<dbReference type="InterPro" id="IPR036390">
    <property type="entry name" value="WH_DNA-bd_sf"/>
</dbReference>
<gene>
    <name evidence="2" type="ORF">FN960_06945</name>
</gene>
<dbReference type="InterPro" id="IPR005149">
    <property type="entry name" value="Tscrpt_reg_PadR_N"/>
</dbReference>